<protein>
    <submittedName>
        <fullName evidence="1">Uncharacterized protein</fullName>
    </submittedName>
</protein>
<sequence>MDSHMDECFPAPAFAPRKHPLRGFAWNDDAVPSHPPAMDTDSALALLASRPRPHSVPAPPGVPPVHDWESLLPEAVAIAWKRDPETMGHLLAALLAQHLAGHGESLDTTLDELHLMIAMELQALAGYPD</sequence>
<dbReference type="AlphaFoldDB" id="A0A562D8K4"/>
<evidence type="ECO:0000313" key="1">
    <source>
        <dbReference type="EMBL" id="TWH06033.1"/>
    </source>
</evidence>
<gene>
    <name evidence="1" type="ORF">L613_004900000070</name>
</gene>
<dbReference type="Proteomes" id="UP000321583">
    <property type="component" value="Unassembled WGS sequence"/>
</dbReference>
<proteinExistence type="predicted"/>
<organism evidence="1 2">
    <name type="scientific">Pseudoxanthomonas taiwanensis J19</name>
    <dbReference type="NCBI Taxonomy" id="935569"/>
    <lineage>
        <taxon>Bacteria</taxon>
        <taxon>Pseudomonadati</taxon>
        <taxon>Pseudomonadota</taxon>
        <taxon>Gammaproteobacteria</taxon>
        <taxon>Lysobacterales</taxon>
        <taxon>Lysobacteraceae</taxon>
        <taxon>Pseudoxanthomonas</taxon>
    </lineage>
</organism>
<evidence type="ECO:0000313" key="2">
    <source>
        <dbReference type="Proteomes" id="UP000321583"/>
    </source>
</evidence>
<name>A0A562D8K4_9GAMM</name>
<keyword evidence="2" id="KW-1185">Reference proteome</keyword>
<comment type="caution">
    <text evidence="1">The sequence shown here is derived from an EMBL/GenBank/DDBJ whole genome shotgun (WGS) entry which is preliminary data.</text>
</comment>
<accession>A0A562D8K4</accession>
<reference evidence="1 2" key="1">
    <citation type="submission" date="2019-07" db="EMBL/GenBank/DDBJ databases">
        <title>Genome sequencing of lignin-degrading bacterial isolates.</title>
        <authorList>
            <person name="Gladden J."/>
        </authorList>
    </citation>
    <scope>NUCLEOTIDE SEQUENCE [LARGE SCALE GENOMIC DNA]</scope>
    <source>
        <strain evidence="1 2">J19</strain>
    </source>
</reference>
<dbReference type="EMBL" id="VLJS01000079">
    <property type="protein sequence ID" value="TWH06033.1"/>
    <property type="molecule type" value="Genomic_DNA"/>
</dbReference>